<evidence type="ECO:0000256" key="4">
    <source>
        <dbReference type="PROSITE-ProRule" id="PRU00473"/>
    </source>
</evidence>
<dbReference type="SUPFAM" id="SSF103088">
    <property type="entry name" value="OmpA-like"/>
    <property type="match status" value="1"/>
</dbReference>
<dbReference type="BioCyc" id="RSPH349102:G1G8M-3091-MONOMER"/>
<evidence type="ECO:0000256" key="2">
    <source>
        <dbReference type="ARBA" id="ARBA00023136"/>
    </source>
</evidence>
<evidence type="ECO:0000313" key="7">
    <source>
        <dbReference type="EMBL" id="ABP71876.1"/>
    </source>
</evidence>
<dbReference type="InterPro" id="IPR006664">
    <property type="entry name" value="OMP_bac"/>
</dbReference>
<gene>
    <name evidence="7" type="ordered locus">Rsph17025_2990</name>
</gene>
<name>A4WWW2_CERS5</name>
<protein>
    <submittedName>
        <fullName evidence="7">OmpA/MotB domain protein</fullName>
    </submittedName>
</protein>
<dbReference type="InterPro" id="IPR036737">
    <property type="entry name" value="OmpA-like_sf"/>
</dbReference>
<evidence type="ECO:0000259" key="6">
    <source>
        <dbReference type="PROSITE" id="PS51123"/>
    </source>
</evidence>
<accession>A4WWW2</accession>
<feature type="signal peptide" evidence="5">
    <location>
        <begin position="1"/>
        <end position="29"/>
    </location>
</feature>
<evidence type="ECO:0000256" key="1">
    <source>
        <dbReference type="ARBA" id="ARBA00004442"/>
    </source>
</evidence>
<comment type="subcellular location">
    <subcellularLocation>
        <location evidence="1">Cell outer membrane</location>
    </subcellularLocation>
</comment>
<evidence type="ECO:0000256" key="3">
    <source>
        <dbReference type="ARBA" id="ARBA00023237"/>
    </source>
</evidence>
<feature type="chain" id="PRO_5002676214" evidence="5">
    <location>
        <begin position="30"/>
        <end position="316"/>
    </location>
</feature>
<dbReference type="PROSITE" id="PS51123">
    <property type="entry name" value="OMPA_2"/>
    <property type="match status" value="1"/>
</dbReference>
<dbReference type="InterPro" id="IPR050330">
    <property type="entry name" value="Bact_OuterMem_StrucFunc"/>
</dbReference>
<proteinExistence type="predicted"/>
<dbReference type="AlphaFoldDB" id="A4WWW2"/>
<organism evidence="7">
    <name type="scientific">Cereibacter sphaeroides (strain ATCC 17025 / ATH 2.4.3)</name>
    <name type="common">Rhodobacter sphaeroides</name>
    <dbReference type="NCBI Taxonomy" id="349102"/>
    <lineage>
        <taxon>Bacteria</taxon>
        <taxon>Pseudomonadati</taxon>
        <taxon>Pseudomonadota</taxon>
        <taxon>Alphaproteobacteria</taxon>
        <taxon>Rhodobacterales</taxon>
        <taxon>Paracoccaceae</taxon>
        <taxon>Cereibacter</taxon>
    </lineage>
</organism>
<dbReference type="CDD" id="cd07185">
    <property type="entry name" value="OmpA_C-like"/>
    <property type="match status" value="1"/>
</dbReference>
<dbReference type="STRING" id="349102.Rsph17025_2990"/>
<keyword evidence="3" id="KW-0998">Cell outer membrane</keyword>
<dbReference type="PANTHER" id="PTHR30329:SF21">
    <property type="entry name" value="LIPOPROTEIN YIAD-RELATED"/>
    <property type="match status" value="1"/>
</dbReference>
<reference evidence="7" key="1">
    <citation type="submission" date="2007-04" db="EMBL/GenBank/DDBJ databases">
        <title>Complete sequence of chromosome of Rhodobacter sphaeroides ATCC 17025.</title>
        <authorList>
            <consortium name="US DOE Joint Genome Institute"/>
            <person name="Copeland A."/>
            <person name="Lucas S."/>
            <person name="Lapidus A."/>
            <person name="Barry K."/>
            <person name="Detter J.C."/>
            <person name="Glavina del Rio T."/>
            <person name="Hammon N."/>
            <person name="Israni S."/>
            <person name="Dalin E."/>
            <person name="Tice H."/>
            <person name="Pitluck S."/>
            <person name="Chertkov O."/>
            <person name="Brettin T."/>
            <person name="Bruce D."/>
            <person name="Han C."/>
            <person name="Schmutz J."/>
            <person name="Larimer F."/>
            <person name="Land M."/>
            <person name="Hauser L."/>
            <person name="Kyrpides N."/>
            <person name="Kim E."/>
            <person name="Richardson P."/>
            <person name="Mackenzie C."/>
            <person name="Choudhary M."/>
            <person name="Donohue T.J."/>
            <person name="Kaplan S."/>
        </authorList>
    </citation>
    <scope>NUCLEOTIDE SEQUENCE [LARGE SCALE GENOMIC DNA]</scope>
    <source>
        <strain evidence="7">ATCC 17025</strain>
    </source>
</reference>
<dbReference type="HOGENOM" id="CLU_055761_0_0_5"/>
<dbReference type="PANTHER" id="PTHR30329">
    <property type="entry name" value="STATOR ELEMENT OF FLAGELLAR MOTOR COMPLEX"/>
    <property type="match status" value="1"/>
</dbReference>
<dbReference type="PRINTS" id="PR01021">
    <property type="entry name" value="OMPADOMAIN"/>
</dbReference>
<dbReference type="InterPro" id="IPR006665">
    <property type="entry name" value="OmpA-like"/>
</dbReference>
<dbReference type="KEGG" id="rsq:Rsph17025_2990"/>
<dbReference type="eggNOG" id="COG2885">
    <property type="taxonomic scope" value="Bacteria"/>
</dbReference>
<sequence precursor="true">MSARIMRSARGRALALATALLIGPGGAAALEPGPPWFLAERVEDGASSYRLPTGPWTEAGLPVRVMEGHIRRSVWRSDAGEATTLDLLAPLRSALEAEGFRPVFQCETRGCGGFDFRYATDVLPEPDMHVDLGDFRFYAALREGAADPEAISLFVSRSGGTAFAQIIEAGPRAAAPSPAPSAAEPVPEDPPQADLVARLEQSGSVVLEDLAFASGSADLEDRTYPALAELAEWLKQDPARQVVIVGHTDASGGLEGNVSLSRARAASVRQRLVSRHGVPDAQVSAEGVGYLAPRASNRTEEGRSRNRRVEVMLLAG</sequence>
<evidence type="ECO:0000256" key="5">
    <source>
        <dbReference type="SAM" id="SignalP"/>
    </source>
</evidence>
<keyword evidence="5" id="KW-0732">Signal</keyword>
<keyword evidence="2 4" id="KW-0472">Membrane</keyword>
<dbReference type="Pfam" id="PF00691">
    <property type="entry name" value="OmpA"/>
    <property type="match status" value="1"/>
</dbReference>
<dbReference type="GO" id="GO:0009279">
    <property type="term" value="C:cell outer membrane"/>
    <property type="evidence" value="ECO:0007669"/>
    <property type="project" value="UniProtKB-SubCell"/>
</dbReference>
<feature type="domain" description="OmpA-like" evidence="6">
    <location>
        <begin position="199"/>
        <end position="316"/>
    </location>
</feature>
<dbReference type="Gene3D" id="3.30.1330.60">
    <property type="entry name" value="OmpA-like domain"/>
    <property type="match status" value="1"/>
</dbReference>
<dbReference type="EMBL" id="CP000661">
    <property type="protein sequence ID" value="ABP71876.1"/>
    <property type="molecule type" value="Genomic_DNA"/>
</dbReference>